<dbReference type="GO" id="GO:0016740">
    <property type="term" value="F:transferase activity"/>
    <property type="evidence" value="ECO:0007669"/>
    <property type="project" value="UniProtKB-KW"/>
</dbReference>
<dbReference type="InterPro" id="IPR055457">
    <property type="entry name" value="OST48_N"/>
</dbReference>
<sequence length="467" mass="52858">MKISSLLLLVCLMTIFAVSSTLADEVELENNKPINYRNRVLVVVESTQIKTTHSRLFDELKKAGFSVEIKLAFDSISLIKYGENVYDHLLIMAPKAKRLGGDLDDPRKILEFIDRGHNVFIVASEDGLTQNLRKVAIESGIELDDDGTNVIDHFNYDVKLDSDKHTTIVIKDEKQFACKKTNILGSALSKFSTQPVLFRGLGMLLKPQNKLLVPILSGASTSYSYSTSDERVQTEPLVKGRETVLIGANQARNGARLTICGSMDLLSNQFFDASITQFSLDGNAKTFAASGNALFSIELIRWAFQSRGLLRHTKVHHYLADDVTKTQPTAYRVGQELTYTVSIEEWNGRDWVPYVTDDIQLDFIMLHPYQRVFLKFDEKAQKYSATLKAPDTYGVFKFVVDHRRHGFNQLIFADQVTVRPMHINEFERFVPAAYPYYTSVFVMMGAFVVFVIVLTFTAEPKDKQKTE</sequence>
<keyword evidence="8" id="KW-0732">Signal</keyword>
<keyword evidence="5 8" id="KW-0256">Endoplasmic reticulum</keyword>
<dbReference type="AlphaFoldDB" id="D2VMB2"/>
<comment type="similarity">
    <text evidence="3 8">Belongs to the DDOST 48 kDa subunit family.</text>
</comment>
<keyword evidence="7 8" id="KW-0472">Membrane</keyword>
<comment type="pathway">
    <text evidence="2 8">Protein modification; protein glycosylation.</text>
</comment>
<dbReference type="eggNOG" id="KOG2754">
    <property type="taxonomic scope" value="Eukaryota"/>
</dbReference>
<dbReference type="GO" id="GO:0008250">
    <property type="term" value="C:oligosaccharyltransferase complex"/>
    <property type="evidence" value="ECO:0007669"/>
    <property type="project" value="TreeGrafter"/>
</dbReference>
<feature type="domain" description="OST48 N-terminal" evidence="9">
    <location>
        <begin position="39"/>
        <end position="303"/>
    </location>
</feature>
<evidence type="ECO:0000256" key="7">
    <source>
        <dbReference type="ARBA" id="ARBA00023136"/>
    </source>
</evidence>
<reference evidence="11 12" key="1">
    <citation type="journal article" date="2010" name="Cell">
        <title>The genome of Naegleria gruberi illuminates early eukaryotic versatility.</title>
        <authorList>
            <person name="Fritz-Laylin L.K."/>
            <person name="Prochnik S.E."/>
            <person name="Ginger M.L."/>
            <person name="Dacks J.B."/>
            <person name="Carpenter M.L."/>
            <person name="Field M.C."/>
            <person name="Kuo A."/>
            <person name="Paredez A."/>
            <person name="Chapman J."/>
            <person name="Pham J."/>
            <person name="Shu S."/>
            <person name="Neupane R."/>
            <person name="Cipriano M."/>
            <person name="Mancuso J."/>
            <person name="Tu H."/>
            <person name="Salamov A."/>
            <person name="Lindquist E."/>
            <person name="Shapiro H."/>
            <person name="Lucas S."/>
            <person name="Grigoriev I.V."/>
            <person name="Cande W.Z."/>
            <person name="Fulton C."/>
            <person name="Rokhsar D.S."/>
            <person name="Dawson S.C."/>
        </authorList>
    </citation>
    <scope>NUCLEOTIDE SEQUENCE [LARGE SCALE GENOMIC DNA]</scope>
    <source>
        <strain evidence="11 12">NEG-M</strain>
    </source>
</reference>
<dbReference type="InParanoid" id="D2VMB2"/>
<comment type="function">
    <text evidence="8">Subunit of the oligosaccharyl transferase (OST) complex that catalyzes the initial transfer of a defined glycan (Glc(3)Man(9)GlcNAc(2) in eukaryotes) from the lipid carrier dolichol-pyrophosphate to an asparagine residue within an Asn-X-Ser/Thr consensus motif in nascent polypeptide chains, the first step in protein N-glycosylation. N-glycosylation occurs cotranslationally and the complex associates with the Sec61 complex at the channel-forming translocon complex that mediates protein translocation across the endoplasmic reticulum (ER).</text>
</comment>
<dbReference type="OrthoDB" id="29105at2759"/>
<evidence type="ECO:0000313" key="11">
    <source>
        <dbReference type="EMBL" id="EFC42032.1"/>
    </source>
</evidence>
<dbReference type="UniPathway" id="UPA00378"/>
<comment type="subcellular location">
    <subcellularLocation>
        <location evidence="8">Endoplasmic reticulum membrane</location>
        <topology evidence="8">Single-pass type I membrane protein</topology>
    </subcellularLocation>
    <subcellularLocation>
        <location evidence="1">Membrane</location>
        <topology evidence="1">Single-pass type I membrane protein</topology>
    </subcellularLocation>
</comment>
<keyword evidence="12" id="KW-1185">Reference proteome</keyword>
<dbReference type="InterPro" id="IPR055459">
    <property type="entry name" value="OST48_MD"/>
</dbReference>
<evidence type="ECO:0000256" key="3">
    <source>
        <dbReference type="ARBA" id="ARBA00008743"/>
    </source>
</evidence>
<dbReference type="InterPro" id="IPR005013">
    <property type="entry name" value="DDOST_48_kDa_subunit"/>
</dbReference>
<evidence type="ECO:0000259" key="9">
    <source>
        <dbReference type="Pfam" id="PF03345"/>
    </source>
</evidence>
<proteinExistence type="inferred from homology"/>
<keyword evidence="4 8" id="KW-0812">Transmembrane</keyword>
<evidence type="ECO:0000256" key="8">
    <source>
        <dbReference type="RuleBase" id="RU361142"/>
    </source>
</evidence>
<dbReference type="STRING" id="5762.D2VMB2"/>
<dbReference type="FunCoup" id="D2VMB2">
    <property type="interactions" value="479"/>
</dbReference>
<dbReference type="OMA" id="AHDEYPR"/>
<dbReference type="PANTHER" id="PTHR10830">
    <property type="entry name" value="DOLICHYL-DIPHOSPHOOLIGOSACCHARIDE--PROTEIN GLYCOSYLTRANSFERASE 48 KDA SUBUNIT"/>
    <property type="match status" value="1"/>
</dbReference>
<evidence type="ECO:0000256" key="5">
    <source>
        <dbReference type="ARBA" id="ARBA00022824"/>
    </source>
</evidence>
<dbReference type="EMBL" id="GG738882">
    <property type="protein sequence ID" value="EFC42032.1"/>
    <property type="molecule type" value="Genomic_DNA"/>
</dbReference>
<evidence type="ECO:0000256" key="2">
    <source>
        <dbReference type="ARBA" id="ARBA00004922"/>
    </source>
</evidence>
<gene>
    <name evidence="11" type="ORF">NAEGRDRAFT_80524</name>
</gene>
<organism evidence="12">
    <name type="scientific">Naegleria gruberi</name>
    <name type="common">Amoeba</name>
    <dbReference type="NCBI Taxonomy" id="5762"/>
    <lineage>
        <taxon>Eukaryota</taxon>
        <taxon>Discoba</taxon>
        <taxon>Heterolobosea</taxon>
        <taxon>Tetramitia</taxon>
        <taxon>Eutetramitia</taxon>
        <taxon>Vahlkampfiidae</taxon>
        <taxon>Naegleria</taxon>
    </lineage>
</organism>
<feature type="domain" description="OST48 middle" evidence="10">
    <location>
        <begin position="325"/>
        <end position="455"/>
    </location>
</feature>
<keyword evidence="6 8" id="KW-1133">Transmembrane helix</keyword>
<evidence type="ECO:0000313" key="12">
    <source>
        <dbReference type="Proteomes" id="UP000006671"/>
    </source>
</evidence>
<dbReference type="VEuPathDB" id="AmoebaDB:NAEGRDRAFT_80524"/>
<dbReference type="Pfam" id="PF03345">
    <property type="entry name" value="OST48_N"/>
    <property type="match status" value="1"/>
</dbReference>
<feature type="transmembrane region" description="Helical" evidence="8">
    <location>
        <begin position="434"/>
        <end position="456"/>
    </location>
</feature>
<dbReference type="RefSeq" id="XP_002674776.1">
    <property type="nucleotide sequence ID" value="XM_002674730.1"/>
</dbReference>
<dbReference type="GeneID" id="8851572"/>
<dbReference type="PANTHER" id="PTHR10830:SF0">
    <property type="entry name" value="DOLICHYL-DIPHOSPHOOLIGOSACCHARIDE--PROTEIN GLYCOSYLTRANSFERASE 48 KDA SUBUNIT"/>
    <property type="match status" value="1"/>
</dbReference>
<dbReference type="Proteomes" id="UP000006671">
    <property type="component" value="Unassembled WGS sequence"/>
</dbReference>
<dbReference type="GO" id="GO:0018279">
    <property type="term" value="P:protein N-linked glycosylation via asparagine"/>
    <property type="evidence" value="ECO:0007669"/>
    <property type="project" value="UniProtKB-UniRule"/>
</dbReference>
<feature type="chain" id="PRO_5005126216" description="Dolichyl-diphosphooligosaccharide--protein glycosyltransferase 48 kDa subunit" evidence="8">
    <location>
        <begin position="24"/>
        <end position="467"/>
    </location>
</feature>
<dbReference type="KEGG" id="ngr:NAEGRDRAFT_80524"/>
<protein>
    <recommendedName>
        <fullName evidence="8">Dolichyl-diphosphooligosaccharide--protein glycosyltransferase 48 kDa subunit</fullName>
        <shortName evidence="8">Oligosaccharyl transferase 48 kDa subunit</shortName>
    </recommendedName>
</protein>
<comment type="subunit">
    <text evidence="8">Component of the oligosaccharyltransferase (OST) complex.</text>
</comment>
<feature type="signal peptide" evidence="8">
    <location>
        <begin position="1"/>
        <end position="23"/>
    </location>
</feature>
<dbReference type="Pfam" id="PF23358">
    <property type="entry name" value="OST48_MD"/>
    <property type="match status" value="1"/>
</dbReference>
<keyword evidence="11" id="KW-0808">Transferase</keyword>
<evidence type="ECO:0000256" key="6">
    <source>
        <dbReference type="ARBA" id="ARBA00022989"/>
    </source>
</evidence>
<name>D2VMB2_NAEGR</name>
<accession>D2VMB2</accession>
<evidence type="ECO:0000259" key="10">
    <source>
        <dbReference type="Pfam" id="PF23358"/>
    </source>
</evidence>
<evidence type="ECO:0000256" key="1">
    <source>
        <dbReference type="ARBA" id="ARBA00004479"/>
    </source>
</evidence>
<evidence type="ECO:0000256" key="4">
    <source>
        <dbReference type="ARBA" id="ARBA00022692"/>
    </source>
</evidence>